<comment type="caution">
    <text evidence="10">The sequence shown here is derived from an EMBL/GenBank/DDBJ whole genome shotgun (WGS) entry which is preliminary data.</text>
</comment>
<dbReference type="Pfam" id="PF01209">
    <property type="entry name" value="Ubie_methyltran"/>
    <property type="match status" value="1"/>
</dbReference>
<gene>
    <name evidence="10" type="ORF">DYB32_002489</name>
</gene>
<protein>
    <recommendedName>
        <fullName evidence="9">Translation initiation factor beta propellor-like domain-containing protein</fullName>
    </recommendedName>
</protein>
<dbReference type="InterPro" id="IPR023576">
    <property type="entry name" value="UbiE/COQ5_MeTrFase_CS"/>
</dbReference>
<feature type="domain" description="Translation initiation factor beta propellor-like" evidence="9">
    <location>
        <begin position="37"/>
        <end position="82"/>
    </location>
</feature>
<feature type="non-terminal residue" evidence="10">
    <location>
        <position position="1"/>
    </location>
</feature>
<dbReference type="GO" id="GO:0003743">
    <property type="term" value="F:translation initiation factor activity"/>
    <property type="evidence" value="ECO:0007669"/>
    <property type="project" value="UniProtKB-KW"/>
</dbReference>
<dbReference type="EMBL" id="QUSY01000131">
    <property type="protein sequence ID" value="RHY32524.1"/>
    <property type="molecule type" value="Genomic_DNA"/>
</dbReference>
<evidence type="ECO:0000256" key="4">
    <source>
        <dbReference type="ARBA" id="ARBA00022679"/>
    </source>
</evidence>
<dbReference type="SUPFAM" id="SSF53335">
    <property type="entry name" value="S-adenosyl-L-methionine-dependent methyltransferases"/>
    <property type="match status" value="1"/>
</dbReference>
<reference evidence="10 11" key="1">
    <citation type="submission" date="2018-08" db="EMBL/GenBank/DDBJ databases">
        <title>Aphanomyces genome sequencing and annotation.</title>
        <authorList>
            <person name="Minardi D."/>
            <person name="Oidtmann B."/>
            <person name="Van Der Giezen M."/>
            <person name="Studholme D.J."/>
        </authorList>
    </citation>
    <scope>NUCLEOTIDE SEQUENCE [LARGE SCALE GENOMIC DNA]</scope>
    <source>
        <strain evidence="10 11">NJM0002</strain>
    </source>
</reference>
<keyword evidence="6" id="KW-0677">Repeat</keyword>
<dbReference type="PROSITE" id="PS01184">
    <property type="entry name" value="UBIE_2"/>
    <property type="match status" value="1"/>
</dbReference>
<evidence type="ECO:0000313" key="10">
    <source>
        <dbReference type="EMBL" id="RHY32524.1"/>
    </source>
</evidence>
<dbReference type="Pfam" id="PF08662">
    <property type="entry name" value="eIF2A"/>
    <property type="match status" value="2"/>
</dbReference>
<keyword evidence="7" id="KW-0648">Protein biosynthesis</keyword>
<dbReference type="GO" id="GO:0022627">
    <property type="term" value="C:cytosolic small ribosomal subunit"/>
    <property type="evidence" value="ECO:0007669"/>
    <property type="project" value="TreeGrafter"/>
</dbReference>
<dbReference type="PROSITE" id="PS51608">
    <property type="entry name" value="SAM_MT_UBIE"/>
    <property type="match status" value="1"/>
</dbReference>
<dbReference type="GO" id="GO:0000049">
    <property type="term" value="F:tRNA binding"/>
    <property type="evidence" value="ECO:0007669"/>
    <property type="project" value="TreeGrafter"/>
</dbReference>
<dbReference type="GO" id="GO:0003729">
    <property type="term" value="F:mRNA binding"/>
    <property type="evidence" value="ECO:0007669"/>
    <property type="project" value="TreeGrafter"/>
</dbReference>
<dbReference type="InterPro" id="IPR004033">
    <property type="entry name" value="UbiE/COQ5_MeTrFase"/>
</dbReference>
<evidence type="ECO:0000256" key="1">
    <source>
        <dbReference type="ARBA" id="ARBA00022540"/>
    </source>
</evidence>
<dbReference type="AlphaFoldDB" id="A0A418B3A4"/>
<dbReference type="VEuPathDB" id="FungiDB:H310_04198"/>
<dbReference type="Proteomes" id="UP000285060">
    <property type="component" value="Unassembled WGS sequence"/>
</dbReference>
<keyword evidence="1" id="KW-0396">Initiation factor</keyword>
<dbReference type="InterPro" id="IPR011387">
    <property type="entry name" value="TIF2A"/>
</dbReference>
<dbReference type="GO" id="GO:0043022">
    <property type="term" value="F:ribosome binding"/>
    <property type="evidence" value="ECO:0007669"/>
    <property type="project" value="TreeGrafter"/>
</dbReference>
<dbReference type="InterPro" id="IPR013979">
    <property type="entry name" value="TIF_beta_prop-like"/>
</dbReference>
<dbReference type="PROSITE" id="PS01183">
    <property type="entry name" value="UBIE_1"/>
    <property type="match status" value="1"/>
</dbReference>
<sequence>GLPYKIALFVPEKKGKPASVRIFPFPPNATQSHVAFKSFYKAQEVKMKWSPNGSALIIETSTDVDTSGKSYYGETNLFFVQSHGWSPDSRYFYTATTFPRVRVDNGFKLFKYDGTGPVVSESRTEVYDLQFRPAAAGVYPNRPASPPEAAAAPPAPVRKAYRPPHSTGALADMLRREDGAGARKLDRNKYAPANSAAAATKVIPGLEAPAVKKPSKSEKKKKAIEAAEAKAELERVTQELLAKTMADVPGTNLPSDLELELFSRRYCTCCVVVLTPEEKLKKAKAIQKKLKQIADIKAKQTHGDALNEDQLAKVANETALLDELAALAYDVMNDAMSGGMHRLWKDEFVNMLGPLPHRDGEPLRILDVAGGTGDIAFRMADRLKRGGLADSPADPSGRTDIVVCDINASMLRVGEERATARGIGLPGTRPSFAWVQGDAEQLAFESDSFDVYTIAFGIRNVTHVDVRHPSLAEAHRVLRKGGRFMCLEFSQVQNPLLRQLYDTVHSLVHHPPSPAHTAQLALISNG</sequence>
<feature type="domain" description="Translation initiation factor beta propellor-like" evidence="9">
    <location>
        <begin position="84"/>
        <end position="115"/>
    </location>
</feature>
<dbReference type="VEuPathDB" id="FungiDB:H310_04199"/>
<evidence type="ECO:0000256" key="2">
    <source>
        <dbReference type="ARBA" id="ARBA00022574"/>
    </source>
</evidence>
<evidence type="ECO:0000256" key="6">
    <source>
        <dbReference type="ARBA" id="ARBA00022737"/>
    </source>
</evidence>
<dbReference type="InterPro" id="IPR029063">
    <property type="entry name" value="SAM-dependent_MTases_sf"/>
</dbReference>
<name>A0A418B3A4_9STRA</name>
<dbReference type="CDD" id="cd02440">
    <property type="entry name" value="AdoMet_MTases"/>
    <property type="match status" value="1"/>
</dbReference>
<evidence type="ECO:0000256" key="5">
    <source>
        <dbReference type="ARBA" id="ARBA00022691"/>
    </source>
</evidence>
<accession>A0A418B3A4</accession>
<feature type="region of interest" description="Disordered" evidence="8">
    <location>
        <begin position="139"/>
        <end position="163"/>
    </location>
</feature>
<dbReference type="PANTHER" id="PTHR13227:SF0">
    <property type="entry name" value="EUKARYOTIC TRANSLATION INITIATION FACTOR 2A"/>
    <property type="match status" value="1"/>
</dbReference>
<evidence type="ECO:0000259" key="9">
    <source>
        <dbReference type="Pfam" id="PF08662"/>
    </source>
</evidence>
<evidence type="ECO:0000313" key="11">
    <source>
        <dbReference type="Proteomes" id="UP000285060"/>
    </source>
</evidence>
<dbReference type="Gene3D" id="3.40.50.150">
    <property type="entry name" value="Vaccinia Virus protein VP39"/>
    <property type="match status" value="1"/>
</dbReference>
<keyword evidence="2" id="KW-0853">WD repeat</keyword>
<keyword evidence="5" id="KW-0949">S-adenosyl-L-methionine</keyword>
<organism evidence="10 11">
    <name type="scientific">Aphanomyces invadans</name>
    <dbReference type="NCBI Taxonomy" id="157072"/>
    <lineage>
        <taxon>Eukaryota</taxon>
        <taxon>Sar</taxon>
        <taxon>Stramenopiles</taxon>
        <taxon>Oomycota</taxon>
        <taxon>Saprolegniomycetes</taxon>
        <taxon>Saprolegniales</taxon>
        <taxon>Verrucalvaceae</taxon>
        <taxon>Aphanomyces</taxon>
    </lineage>
</organism>
<keyword evidence="3" id="KW-0489">Methyltransferase</keyword>
<proteinExistence type="predicted"/>
<keyword evidence="11" id="KW-1185">Reference proteome</keyword>
<dbReference type="PANTHER" id="PTHR13227">
    <property type="entry name" value="EUKARYOTIC TRANSLATION INITIATION FACTOR 2A"/>
    <property type="match status" value="1"/>
</dbReference>
<dbReference type="GO" id="GO:0042181">
    <property type="term" value="P:ketone biosynthetic process"/>
    <property type="evidence" value="ECO:0007669"/>
    <property type="project" value="UniProtKB-ARBA"/>
</dbReference>
<dbReference type="GO" id="GO:0032259">
    <property type="term" value="P:methylation"/>
    <property type="evidence" value="ECO:0007669"/>
    <property type="project" value="UniProtKB-KW"/>
</dbReference>
<dbReference type="GO" id="GO:0008168">
    <property type="term" value="F:methyltransferase activity"/>
    <property type="evidence" value="ECO:0007669"/>
    <property type="project" value="UniProtKB-KW"/>
</dbReference>
<keyword evidence="4" id="KW-0808">Transferase</keyword>
<evidence type="ECO:0000256" key="3">
    <source>
        <dbReference type="ARBA" id="ARBA00022603"/>
    </source>
</evidence>
<evidence type="ECO:0000256" key="7">
    <source>
        <dbReference type="ARBA" id="ARBA00022917"/>
    </source>
</evidence>
<evidence type="ECO:0000256" key="8">
    <source>
        <dbReference type="SAM" id="MobiDB-lite"/>
    </source>
</evidence>